<dbReference type="InterPro" id="IPR023611">
    <property type="entry name" value="mS23_dom_met"/>
</dbReference>
<evidence type="ECO:0000313" key="10">
    <source>
        <dbReference type="Proteomes" id="UP000005408"/>
    </source>
</evidence>
<dbReference type="PANTHER" id="PTHR15925:SF2">
    <property type="entry name" value="SMALL RIBOSOMAL SUBUNIT PROTEIN MS23"/>
    <property type="match status" value="1"/>
</dbReference>
<name>A0A8W8KGF3_MAGGI</name>
<dbReference type="GO" id="GO:0006412">
    <property type="term" value="P:translation"/>
    <property type="evidence" value="ECO:0007669"/>
    <property type="project" value="InterPro"/>
</dbReference>
<dbReference type="GO" id="GO:0003735">
    <property type="term" value="F:structural constituent of ribosome"/>
    <property type="evidence" value="ECO:0007669"/>
    <property type="project" value="InterPro"/>
</dbReference>
<keyword evidence="5" id="KW-0687">Ribonucleoprotein</keyword>
<dbReference type="CDD" id="cd23701">
    <property type="entry name" value="At1g26750"/>
    <property type="match status" value="1"/>
</dbReference>
<comment type="subcellular location">
    <subcellularLocation>
        <location evidence="1">Mitochondrion</location>
    </subcellularLocation>
</comment>
<evidence type="ECO:0000256" key="3">
    <source>
        <dbReference type="ARBA" id="ARBA00022980"/>
    </source>
</evidence>
<proteinExistence type="inferred from homology"/>
<feature type="compositionally biased region" description="Basic and acidic residues" evidence="7">
    <location>
        <begin position="118"/>
        <end position="128"/>
    </location>
</feature>
<keyword evidence="3" id="KW-0689">Ribosomal protein</keyword>
<dbReference type="Proteomes" id="UP000005408">
    <property type="component" value="Unassembled WGS sequence"/>
</dbReference>
<dbReference type="GO" id="GO:0005739">
    <property type="term" value="C:mitochondrion"/>
    <property type="evidence" value="ECO:0007669"/>
    <property type="project" value="InterPro"/>
</dbReference>
<dbReference type="Pfam" id="PF10484">
    <property type="entry name" value="MRP-S23"/>
    <property type="match status" value="1"/>
</dbReference>
<dbReference type="InterPro" id="IPR059242">
    <property type="entry name" value="mS23_dom"/>
</dbReference>
<dbReference type="GO" id="GO:0005840">
    <property type="term" value="C:ribosome"/>
    <property type="evidence" value="ECO:0007669"/>
    <property type="project" value="InterPro"/>
</dbReference>
<evidence type="ECO:0000256" key="5">
    <source>
        <dbReference type="ARBA" id="ARBA00023274"/>
    </source>
</evidence>
<accession>A0A8W8KGF3</accession>
<feature type="domain" description="Small ribosomal subunit protein mS23 conserved" evidence="8">
    <location>
        <begin position="2"/>
        <end position="114"/>
    </location>
</feature>
<evidence type="ECO:0000313" key="9">
    <source>
        <dbReference type="EnsemblMetazoa" id="G23489.4:cds"/>
    </source>
</evidence>
<evidence type="ECO:0000256" key="4">
    <source>
        <dbReference type="ARBA" id="ARBA00023128"/>
    </source>
</evidence>
<evidence type="ECO:0000259" key="8">
    <source>
        <dbReference type="Pfam" id="PF10484"/>
    </source>
</evidence>
<sequence>MASSRGQFIGTIYTRTQGLIRSGAMRREKIPLWFNIYEAFPPLDKFNAEEKEPDQARRIKRINYPEDLIRVKFYERYGTPEVVNLESNIDTLSQKFAKYYIANKNSMLKENPGLSESKQTEDRLKEGAEGEPTSEDTPSKESQVQFEDLLRVFSHDHNLKMSAEDIRRQKKKRRQEIMQIRKLRKDNKDFKSESIFGTWDELERS</sequence>
<evidence type="ECO:0000256" key="2">
    <source>
        <dbReference type="ARBA" id="ARBA00009864"/>
    </source>
</evidence>
<evidence type="ECO:0000256" key="7">
    <source>
        <dbReference type="SAM" id="MobiDB-lite"/>
    </source>
</evidence>
<dbReference type="PANTHER" id="PTHR15925">
    <property type="entry name" value="MITOCHONDRIAL RIBOSOMAL PROTEIN S23"/>
    <property type="match status" value="1"/>
</dbReference>
<dbReference type="InterPro" id="IPR019520">
    <property type="entry name" value="Ribosomal_mS23_met"/>
</dbReference>
<dbReference type="EnsemblMetazoa" id="G23489.4">
    <property type="protein sequence ID" value="G23489.4:cds"/>
    <property type="gene ID" value="G23489"/>
</dbReference>
<feature type="region of interest" description="Disordered" evidence="7">
    <location>
        <begin position="110"/>
        <end position="143"/>
    </location>
</feature>
<protein>
    <recommendedName>
        <fullName evidence="6">Small ribosomal subunit protein mS23</fullName>
    </recommendedName>
</protein>
<reference evidence="9" key="1">
    <citation type="submission" date="2022-08" db="UniProtKB">
        <authorList>
            <consortium name="EnsemblMetazoa"/>
        </authorList>
    </citation>
    <scope>IDENTIFICATION</scope>
    <source>
        <strain evidence="9">05x7-T-G4-1.051#20</strain>
    </source>
</reference>
<comment type="similarity">
    <text evidence="2">Belongs to the mitochondrion-specific ribosomal protein mS23 family.</text>
</comment>
<organism evidence="9 10">
    <name type="scientific">Magallana gigas</name>
    <name type="common">Pacific oyster</name>
    <name type="synonym">Crassostrea gigas</name>
    <dbReference type="NCBI Taxonomy" id="29159"/>
    <lineage>
        <taxon>Eukaryota</taxon>
        <taxon>Metazoa</taxon>
        <taxon>Spiralia</taxon>
        <taxon>Lophotrochozoa</taxon>
        <taxon>Mollusca</taxon>
        <taxon>Bivalvia</taxon>
        <taxon>Autobranchia</taxon>
        <taxon>Pteriomorphia</taxon>
        <taxon>Ostreida</taxon>
        <taxon>Ostreoidea</taxon>
        <taxon>Ostreidae</taxon>
        <taxon>Magallana</taxon>
    </lineage>
</organism>
<dbReference type="AlphaFoldDB" id="A0A8W8KGF3"/>
<evidence type="ECO:0000256" key="1">
    <source>
        <dbReference type="ARBA" id="ARBA00004173"/>
    </source>
</evidence>
<evidence type="ECO:0000256" key="6">
    <source>
        <dbReference type="ARBA" id="ARBA00035137"/>
    </source>
</evidence>
<keyword evidence="10" id="KW-1185">Reference proteome</keyword>
<keyword evidence="4" id="KW-0496">Mitochondrion</keyword>